<dbReference type="EMBL" id="BAABJX010000065">
    <property type="protein sequence ID" value="GAA4850672.1"/>
    <property type="molecule type" value="Genomic_DNA"/>
</dbReference>
<sequence length="190" mass="20928">MRIDAGVSLVPSAHATVSYGVTDKIAVQGYGSAVSDGYYFQAATGYYKNLKNHSVMELYGGLGYGYSSAFNSATGGHLKGDYQLYFTQVNFGKISSPKSNFETGFGLKTGLMHSSMTDEYYYESETPKSTFDTYEDNSFVLEPVGFIRTGGDKLKFSLKVGATWMHQFTNKDKALPYTPFNLGLGVNYRL</sequence>
<gene>
    <name evidence="1" type="ORF">GCM10023331_39180</name>
</gene>
<proteinExistence type="predicted"/>
<evidence type="ECO:0000313" key="2">
    <source>
        <dbReference type="Proteomes" id="UP001500298"/>
    </source>
</evidence>
<dbReference type="Proteomes" id="UP001500298">
    <property type="component" value="Unassembled WGS sequence"/>
</dbReference>
<reference evidence="2" key="1">
    <citation type="journal article" date="2019" name="Int. J. Syst. Evol. Microbiol.">
        <title>The Global Catalogue of Microorganisms (GCM) 10K type strain sequencing project: providing services to taxonomists for standard genome sequencing and annotation.</title>
        <authorList>
            <consortium name="The Broad Institute Genomics Platform"/>
            <consortium name="The Broad Institute Genome Sequencing Center for Infectious Disease"/>
            <person name="Wu L."/>
            <person name="Ma J."/>
        </authorList>
    </citation>
    <scope>NUCLEOTIDE SEQUENCE [LARGE SCALE GENOMIC DNA]</scope>
    <source>
        <strain evidence="2">JCM 18326</strain>
    </source>
</reference>
<name>A0ABP9DLA6_9BACT</name>
<organism evidence="1 2">
    <name type="scientific">Algivirga pacifica</name>
    <dbReference type="NCBI Taxonomy" id="1162670"/>
    <lineage>
        <taxon>Bacteria</taxon>
        <taxon>Pseudomonadati</taxon>
        <taxon>Bacteroidota</taxon>
        <taxon>Cytophagia</taxon>
        <taxon>Cytophagales</taxon>
        <taxon>Flammeovirgaceae</taxon>
        <taxon>Algivirga</taxon>
    </lineage>
</organism>
<comment type="caution">
    <text evidence="1">The sequence shown here is derived from an EMBL/GenBank/DDBJ whole genome shotgun (WGS) entry which is preliminary data.</text>
</comment>
<evidence type="ECO:0000313" key="1">
    <source>
        <dbReference type="EMBL" id="GAA4850672.1"/>
    </source>
</evidence>
<accession>A0ABP9DLA6</accession>
<keyword evidence="2" id="KW-1185">Reference proteome</keyword>
<evidence type="ECO:0008006" key="3">
    <source>
        <dbReference type="Google" id="ProtNLM"/>
    </source>
</evidence>
<protein>
    <recommendedName>
        <fullName evidence="3">Outer membrane protein beta-barrel domain-containing protein</fullName>
    </recommendedName>
</protein>